<organism evidence="2">
    <name type="scientific">Neobacillus citreus</name>
    <dbReference type="NCBI Taxonomy" id="2833578"/>
    <lineage>
        <taxon>Bacteria</taxon>
        <taxon>Bacillati</taxon>
        <taxon>Bacillota</taxon>
        <taxon>Bacilli</taxon>
        <taxon>Bacillales</taxon>
        <taxon>Bacillaceae</taxon>
        <taxon>Neobacillus</taxon>
    </lineage>
</organism>
<sequence length="192" mass="21514">MKLRLFFTATIMFSLCLIGCARNDVNDDTSTRNEINPAKVNYNIPNHGGPAISGVDVSDQELDRNINKQDIRGTNVQSTTGSKMRVAEEAARKVSDLPEVNHANIIVSNHNAYVAAKLNRTARNGLTANVKDTISRTVKLVDPDIDNVYVSVNPDFYERMNRFERDVRKGRPVSGLFDEFTDTIRRVFPDAK</sequence>
<protein>
    <submittedName>
        <fullName evidence="2">YhcN/YlaJ family sporulation lipoprotein</fullName>
    </submittedName>
</protein>
<keyword evidence="1" id="KW-0732">Signal</keyword>
<gene>
    <name evidence="3" type="ORF">KHB02_018380</name>
    <name evidence="2" type="ORF">KHB02_28700</name>
</gene>
<dbReference type="EMBL" id="JAGYPE020000037">
    <property type="protein sequence ID" value="MCH6267491.1"/>
    <property type="molecule type" value="Genomic_DNA"/>
</dbReference>
<evidence type="ECO:0000313" key="4">
    <source>
        <dbReference type="Proteomes" id="UP000677265"/>
    </source>
</evidence>
<name>A0A942T5A6_9BACI</name>
<feature type="signal peptide" evidence="1">
    <location>
        <begin position="1"/>
        <end position="23"/>
    </location>
</feature>
<dbReference type="Proteomes" id="UP000677265">
    <property type="component" value="Unassembled WGS sequence"/>
</dbReference>
<dbReference type="NCBIfam" id="TIGR02898">
    <property type="entry name" value="spore_YhcN_YlaJ"/>
    <property type="match status" value="1"/>
</dbReference>
<feature type="chain" id="PRO_5044697281" evidence="1">
    <location>
        <begin position="24"/>
        <end position="192"/>
    </location>
</feature>
<evidence type="ECO:0000313" key="2">
    <source>
        <dbReference type="EMBL" id="MBS4185368.1"/>
    </source>
</evidence>
<evidence type="ECO:0000313" key="3">
    <source>
        <dbReference type="EMBL" id="MCH6267491.1"/>
    </source>
</evidence>
<dbReference type="InterPro" id="IPR019076">
    <property type="entry name" value="Spore_lipoprot_YhcN/YlaJ-like"/>
</dbReference>
<dbReference type="GO" id="GO:0030435">
    <property type="term" value="P:sporulation resulting in formation of a cellular spore"/>
    <property type="evidence" value="ECO:0007669"/>
    <property type="project" value="InterPro"/>
</dbReference>
<dbReference type="InterPro" id="IPR014247">
    <property type="entry name" value="Spore_lipoprot_YhcN/YlaJ"/>
</dbReference>
<keyword evidence="4" id="KW-1185">Reference proteome</keyword>
<evidence type="ECO:0000256" key="1">
    <source>
        <dbReference type="SAM" id="SignalP"/>
    </source>
</evidence>
<accession>A0A942T5A6</accession>
<reference evidence="2" key="1">
    <citation type="submission" date="2021-05" db="EMBL/GenBank/DDBJ databases">
        <title>Novel Bacillus species.</title>
        <authorList>
            <person name="Liu G."/>
        </authorList>
    </citation>
    <scope>NUCLEOTIDE SEQUENCE</scope>
    <source>
        <strain evidence="2 4">FJAT-50051</strain>
    </source>
</reference>
<dbReference type="Pfam" id="PF09580">
    <property type="entry name" value="Spore_YhcN_YlaJ"/>
    <property type="match status" value="1"/>
</dbReference>
<comment type="caution">
    <text evidence="2">The sequence shown here is derived from an EMBL/GenBank/DDBJ whole genome shotgun (WGS) entry which is preliminary data.</text>
</comment>
<proteinExistence type="predicted"/>
<dbReference type="RefSeq" id="WP_213145172.1">
    <property type="nucleotide sequence ID" value="NZ_JAGYPE020000037.1"/>
</dbReference>
<dbReference type="AlphaFoldDB" id="A0A942T5A6"/>
<dbReference type="EMBL" id="JAGYPE010000005">
    <property type="protein sequence ID" value="MBS4185368.1"/>
    <property type="molecule type" value="Genomic_DNA"/>
</dbReference>
<keyword evidence="2" id="KW-0449">Lipoprotein</keyword>